<keyword evidence="2" id="KW-1185">Reference proteome</keyword>
<gene>
    <name evidence="1" type="ORF">BcabD6B2_00620</name>
</gene>
<accession>A0AAV4LM83</accession>
<dbReference type="AlphaFoldDB" id="A0AAV4LM83"/>
<evidence type="ECO:0000313" key="2">
    <source>
        <dbReference type="Proteomes" id="UP001497744"/>
    </source>
</evidence>
<organism evidence="1 2">
    <name type="scientific">Babesia caballi</name>
    <dbReference type="NCBI Taxonomy" id="5871"/>
    <lineage>
        <taxon>Eukaryota</taxon>
        <taxon>Sar</taxon>
        <taxon>Alveolata</taxon>
        <taxon>Apicomplexa</taxon>
        <taxon>Aconoidasida</taxon>
        <taxon>Piroplasmida</taxon>
        <taxon>Babesiidae</taxon>
        <taxon>Babesia</taxon>
    </lineage>
</organism>
<reference evidence="1 2" key="1">
    <citation type="submission" date="2021-06" db="EMBL/GenBank/DDBJ databases">
        <title>Genome sequence of Babesia caballi.</title>
        <authorList>
            <person name="Yamagishi J."/>
            <person name="Kidaka T."/>
            <person name="Ochi A."/>
        </authorList>
    </citation>
    <scope>NUCLEOTIDE SEQUENCE [LARGE SCALE GENOMIC DNA]</scope>
    <source>
        <strain evidence="1">USDA-D6B2</strain>
    </source>
</reference>
<dbReference type="GeneID" id="94192110"/>
<name>A0AAV4LM83_BABCB</name>
<dbReference type="EMBL" id="BPLF01000001">
    <property type="protein sequence ID" value="GIX60627.1"/>
    <property type="molecule type" value="Genomic_DNA"/>
</dbReference>
<dbReference type="RefSeq" id="XP_067712698.1">
    <property type="nucleotide sequence ID" value="XM_067856597.1"/>
</dbReference>
<comment type="caution">
    <text evidence="1">The sequence shown here is derived from an EMBL/GenBank/DDBJ whole genome shotgun (WGS) entry which is preliminary data.</text>
</comment>
<evidence type="ECO:0000313" key="1">
    <source>
        <dbReference type="EMBL" id="GIX60627.1"/>
    </source>
</evidence>
<dbReference type="Proteomes" id="UP001497744">
    <property type="component" value="Unassembled WGS sequence"/>
</dbReference>
<protein>
    <submittedName>
        <fullName evidence="1">Secreted antigen 1</fullName>
    </submittedName>
</protein>
<sequence length="451" mass="48250">MTENCDVPRPTNLKQTLDLFGSLSQNAISLKYLVGTALQERVRDALCLEDAPYSVAYKESTPISQNFYEVLSALEALRKSILGTSDQIEYGVYSYLKASVDTSCAYLCADRIVGILPHLYVTLEFLYFKVHSLKSGLGGSGWRSQRCDGQGDSGQGSTLSQWLKSHDITLFSSGSPSSEWSPTLLPGGYSGGGLQSTTGETLESLLDKLLSGSGSDDGGSLHNLMLDVAIITPWSPCNSATCVAAVRGLFEKLEAKFEEHIKSYPEVVGPCKSVSSQITALAPDDDASKANAFLTALFIGAPFAYSQRLETNAFYSYMKWLNPTLDKLIASLTALSRDCENWSQEGLQTATISGPFGYGFSFSEKWNTWKDDVAKNEIPNAITKLTADLTKLQTLLQKYFPTIDPSVPSSSTASAVGGILGTAAVGGVGAAFAFNVGGVTSLVRGALGILK</sequence>
<proteinExistence type="predicted"/>